<keyword evidence="1" id="KW-1133">Transmembrane helix</keyword>
<gene>
    <name evidence="2" type="ORF">MY490_02225</name>
</gene>
<dbReference type="EMBL" id="CP096034">
    <property type="protein sequence ID" value="UPM54712.1"/>
    <property type="molecule type" value="Genomic_DNA"/>
</dbReference>
<keyword evidence="1" id="KW-0812">Transmembrane</keyword>
<name>A0ABY4JMK5_9BACI</name>
<evidence type="ECO:0000313" key="2">
    <source>
        <dbReference type="EMBL" id="UPM54712.1"/>
    </source>
</evidence>
<protein>
    <recommendedName>
        <fullName evidence="4">Cbb3-type cytochrome oxidase assembly protein CcoS</fullName>
    </recommendedName>
</protein>
<dbReference type="RefSeq" id="WP_248267799.1">
    <property type="nucleotide sequence ID" value="NZ_CP096034.1"/>
</dbReference>
<feature type="transmembrane region" description="Helical" evidence="1">
    <location>
        <begin position="6"/>
        <end position="26"/>
    </location>
</feature>
<dbReference type="Proteomes" id="UP000830639">
    <property type="component" value="Chromosome"/>
</dbReference>
<evidence type="ECO:0000256" key="1">
    <source>
        <dbReference type="SAM" id="Phobius"/>
    </source>
</evidence>
<organism evidence="2 3">
    <name type="scientific">Gottfriedia acidiceleris</name>
    <dbReference type="NCBI Taxonomy" id="371036"/>
    <lineage>
        <taxon>Bacteria</taxon>
        <taxon>Bacillati</taxon>
        <taxon>Bacillota</taxon>
        <taxon>Bacilli</taxon>
        <taxon>Bacillales</taxon>
        <taxon>Bacillaceae</taxon>
        <taxon>Gottfriedia</taxon>
    </lineage>
</organism>
<keyword evidence="1" id="KW-0472">Membrane</keyword>
<evidence type="ECO:0000313" key="3">
    <source>
        <dbReference type="Proteomes" id="UP000830639"/>
    </source>
</evidence>
<keyword evidence="3" id="KW-1185">Reference proteome</keyword>
<accession>A0ABY4JMK5</accession>
<proteinExistence type="predicted"/>
<evidence type="ECO:0008006" key="4">
    <source>
        <dbReference type="Google" id="ProtNLM"/>
    </source>
</evidence>
<sequence>MVYDVIIFFFFFIILLGMIGAFFLVLKNAFNVDDALRIDPKPSLPEESVHS</sequence>
<reference evidence="2 3" key="1">
    <citation type="submission" date="2022-04" db="EMBL/GenBank/DDBJ databases">
        <title>Mechanism of arsenic methylation and mitigation arsenic toxicity by Bacillus sp. LH14 from an Arsenic-Contaminated Paddy Soil.</title>
        <authorList>
            <person name="Wang D."/>
        </authorList>
    </citation>
    <scope>NUCLEOTIDE SEQUENCE [LARGE SCALE GENOMIC DNA]</scope>
    <source>
        <strain evidence="2 3">LH14</strain>
    </source>
</reference>